<dbReference type="SUPFAM" id="SSF56935">
    <property type="entry name" value="Porins"/>
    <property type="match status" value="1"/>
</dbReference>
<protein>
    <submittedName>
        <fullName evidence="7">TonB-dependent receptor plug domain-containing protein</fullName>
    </submittedName>
</protein>
<dbReference type="InterPro" id="IPR008969">
    <property type="entry name" value="CarboxyPept-like_regulatory"/>
</dbReference>
<evidence type="ECO:0000259" key="5">
    <source>
        <dbReference type="Pfam" id="PF00593"/>
    </source>
</evidence>
<dbReference type="Gene3D" id="2.170.130.10">
    <property type="entry name" value="TonB-dependent receptor, plug domain"/>
    <property type="match status" value="1"/>
</dbReference>
<evidence type="ECO:0000256" key="1">
    <source>
        <dbReference type="ARBA" id="ARBA00004442"/>
    </source>
</evidence>
<name>A0A6I6JLP0_9BACT</name>
<evidence type="ECO:0000259" key="6">
    <source>
        <dbReference type="Pfam" id="PF07715"/>
    </source>
</evidence>
<comment type="similarity">
    <text evidence="4">Belongs to the TonB-dependent receptor family.</text>
</comment>
<gene>
    <name evidence="7" type="ORF">GM418_08765</name>
</gene>
<dbReference type="Gene3D" id="2.40.170.20">
    <property type="entry name" value="TonB-dependent receptor, beta-barrel domain"/>
    <property type="match status" value="1"/>
</dbReference>
<dbReference type="Pfam" id="PF00593">
    <property type="entry name" value="TonB_dep_Rec_b-barrel"/>
    <property type="match status" value="1"/>
</dbReference>
<keyword evidence="7" id="KW-0675">Receptor</keyword>
<evidence type="ECO:0000313" key="8">
    <source>
        <dbReference type="Proteomes" id="UP000428260"/>
    </source>
</evidence>
<keyword evidence="8" id="KW-1185">Reference proteome</keyword>
<reference evidence="7 8" key="1">
    <citation type="submission" date="2019-11" db="EMBL/GenBank/DDBJ databases">
        <authorList>
            <person name="Zheng R.K."/>
            <person name="Sun C.M."/>
        </authorList>
    </citation>
    <scope>NUCLEOTIDE SEQUENCE [LARGE SCALE GENOMIC DNA]</scope>
    <source>
        <strain evidence="7 8">WC007</strain>
    </source>
</reference>
<dbReference type="SUPFAM" id="SSF49464">
    <property type="entry name" value="Carboxypeptidase regulatory domain-like"/>
    <property type="match status" value="1"/>
</dbReference>
<dbReference type="InterPro" id="IPR012910">
    <property type="entry name" value="Plug_dom"/>
</dbReference>
<dbReference type="GO" id="GO:0009279">
    <property type="term" value="C:cell outer membrane"/>
    <property type="evidence" value="ECO:0007669"/>
    <property type="project" value="UniProtKB-SubCell"/>
</dbReference>
<organism evidence="7 8">
    <name type="scientific">Maribellus comscasis</name>
    <dbReference type="NCBI Taxonomy" id="2681766"/>
    <lineage>
        <taxon>Bacteria</taxon>
        <taxon>Pseudomonadati</taxon>
        <taxon>Bacteroidota</taxon>
        <taxon>Bacteroidia</taxon>
        <taxon>Marinilabiliales</taxon>
        <taxon>Prolixibacteraceae</taxon>
        <taxon>Maribellus</taxon>
    </lineage>
</organism>
<dbReference type="PANTHER" id="PTHR40980:SF4">
    <property type="entry name" value="TONB-DEPENDENT RECEPTOR-LIKE BETA-BARREL DOMAIN-CONTAINING PROTEIN"/>
    <property type="match status" value="1"/>
</dbReference>
<feature type="domain" description="TonB-dependent receptor plug" evidence="6">
    <location>
        <begin position="133"/>
        <end position="231"/>
    </location>
</feature>
<evidence type="ECO:0000256" key="2">
    <source>
        <dbReference type="ARBA" id="ARBA00023136"/>
    </source>
</evidence>
<dbReference type="Pfam" id="PF13715">
    <property type="entry name" value="CarbopepD_reg_2"/>
    <property type="match status" value="1"/>
</dbReference>
<evidence type="ECO:0000256" key="3">
    <source>
        <dbReference type="ARBA" id="ARBA00023237"/>
    </source>
</evidence>
<dbReference type="KEGG" id="mcos:GM418_08765"/>
<proteinExistence type="inferred from homology"/>
<evidence type="ECO:0000313" key="7">
    <source>
        <dbReference type="EMBL" id="QGY43746.1"/>
    </source>
</evidence>
<keyword evidence="2 4" id="KW-0472">Membrane</keyword>
<dbReference type="Proteomes" id="UP000428260">
    <property type="component" value="Chromosome"/>
</dbReference>
<dbReference type="Pfam" id="PF07715">
    <property type="entry name" value="Plug"/>
    <property type="match status" value="1"/>
</dbReference>
<dbReference type="PANTHER" id="PTHR40980">
    <property type="entry name" value="PLUG DOMAIN-CONTAINING PROTEIN"/>
    <property type="match status" value="1"/>
</dbReference>
<dbReference type="InterPro" id="IPR036942">
    <property type="entry name" value="Beta-barrel_TonB_sf"/>
</dbReference>
<feature type="domain" description="TonB-dependent receptor-like beta-barrel" evidence="5">
    <location>
        <begin position="445"/>
        <end position="927"/>
    </location>
</feature>
<dbReference type="EMBL" id="CP046401">
    <property type="protein sequence ID" value="QGY43746.1"/>
    <property type="molecule type" value="Genomic_DNA"/>
</dbReference>
<dbReference type="Gene3D" id="2.60.40.1120">
    <property type="entry name" value="Carboxypeptidase-like, regulatory domain"/>
    <property type="match status" value="1"/>
</dbReference>
<comment type="subcellular location">
    <subcellularLocation>
        <location evidence="1 4">Cell outer membrane</location>
    </subcellularLocation>
</comment>
<keyword evidence="3" id="KW-0998">Cell outer membrane</keyword>
<dbReference type="InterPro" id="IPR037066">
    <property type="entry name" value="Plug_dom_sf"/>
</dbReference>
<dbReference type="AlphaFoldDB" id="A0A6I6JLP0"/>
<dbReference type="InterPro" id="IPR000531">
    <property type="entry name" value="Beta-barrel_TonB"/>
</dbReference>
<accession>A0A6I6JLP0</accession>
<sequence>MRGLKLVFTVLTLFFTTLVFGQKGFVRGSVFDGKTGEFLPGVTIFVEGTTLGTITDLDGKFNLSIDPGTYQLRVSFISYETLHIDDVIVEPGEATVLDNLKLEEATIQLEEAVVTASYLRNTETAMLTMKKKSVTVLDGISSAGLKKIGDSDAASSMKRVTGVSVEGGKYVFVRGLGDRYTKTMLNGLDIPGLDPDRNTIQMDIFPTSIIDNLVVNKSFSAELPADFTGGVINISIKDFPESKKANISMSAGYNSSSHFNSNYLTYEGGDTDWLGFDDGTRDIPATENIPFFTDAISHPEGTDGQRYREILQNFDPNMAAVKEKSFMDYSFGASLGNQFEIGKYTLGYTLSASYKNNTDFYENAEYGRYGLLSDADVTEMEVREHQTGNYGVNNVLLSGLAGLALKTKRAKYRLYVLHLQNGESQAGIFNYAKSNQGTEFSGFQHNLQYSQRALSNLLLDGKYSFYEKGWELEWKFSPTFSSIEDPDIRFTRYLDRNGNYSIGTEVGFPERIWRELEEVNYAGVIHVTKDFKFNDEDAKLKFGGAYTYKERDFIIRKYMINVRDLSLTGDPDELFKQDNLWPYNGDYSRGVTYDASFVPNNPNQYNSNVNNVAGYASVELNPIKRLKAIVGLRVESYTQHYTGQNQLGTIVLDNEEVLNDLDFFPALNFIYSLSENQNLRFSYSKTIARPSFKELSYAEIYDPVSGRTFVGGLFRDADDIAGVEYWDGNLTSTDIHNFDFRWELFYGMGQTVSAGVFYKKFRNPIEMVQYFTLVGSFQPRNVGDGEVVGAEIELRQSLQPLSEKLKNFNFNFNYTYTHSQIELSSTEYQSRLDNARTGQSVGKYRDMAGQAPYIINAGFAYDGGEQGFWNGLEAGVYYNVQGQTLQYVGIVDRPDIYTVPFHSLNLNASKSFGEKDHFQVGFKIDNILNDKKESVFKSYDAGNQYFERLSPGTTFQFKLGYSF</sequence>
<keyword evidence="4" id="KW-0798">TonB box</keyword>
<dbReference type="RefSeq" id="WP_158865179.1">
    <property type="nucleotide sequence ID" value="NZ_CP046401.1"/>
</dbReference>
<evidence type="ECO:0000256" key="4">
    <source>
        <dbReference type="RuleBase" id="RU003357"/>
    </source>
</evidence>